<dbReference type="Pfam" id="PF01478">
    <property type="entry name" value="Peptidase_A24"/>
    <property type="match status" value="1"/>
</dbReference>
<evidence type="ECO:0000256" key="2">
    <source>
        <dbReference type="SAM" id="Phobius"/>
    </source>
</evidence>
<dbReference type="PANTHER" id="PTHR30487:SF0">
    <property type="entry name" value="PREPILIN LEADER PEPTIDASE_N-METHYLTRANSFERASE-RELATED"/>
    <property type="match status" value="1"/>
</dbReference>
<keyword evidence="2" id="KW-1133">Transmembrane helix</keyword>
<evidence type="ECO:0000256" key="1">
    <source>
        <dbReference type="ARBA" id="ARBA00005801"/>
    </source>
</evidence>
<name>A0A9X0QZQ1_9PROT</name>
<keyword evidence="2" id="KW-0472">Membrane</keyword>
<dbReference type="GO" id="GO:0005886">
    <property type="term" value="C:plasma membrane"/>
    <property type="evidence" value="ECO:0007669"/>
    <property type="project" value="TreeGrafter"/>
</dbReference>
<feature type="transmembrane region" description="Helical" evidence="2">
    <location>
        <begin position="83"/>
        <end position="113"/>
    </location>
</feature>
<dbReference type="AlphaFoldDB" id="A0A9X0QZQ1"/>
<dbReference type="GO" id="GO:0004190">
    <property type="term" value="F:aspartic-type endopeptidase activity"/>
    <property type="evidence" value="ECO:0007669"/>
    <property type="project" value="InterPro"/>
</dbReference>
<proteinExistence type="inferred from homology"/>
<comment type="similarity">
    <text evidence="1">Belongs to the peptidase A24 family.</text>
</comment>
<dbReference type="InterPro" id="IPR050882">
    <property type="entry name" value="Prepilin_peptidase/N-MTase"/>
</dbReference>
<dbReference type="RefSeq" id="WP_186771404.1">
    <property type="nucleotide sequence ID" value="NZ_JACOMF010000017.1"/>
</dbReference>
<dbReference type="PANTHER" id="PTHR30487">
    <property type="entry name" value="TYPE 4 PREPILIN-LIKE PROTEINS LEADER PEPTIDE-PROCESSING ENZYME"/>
    <property type="match status" value="1"/>
</dbReference>
<comment type="caution">
    <text evidence="4">The sequence shown here is derived from an EMBL/GenBank/DDBJ whole genome shotgun (WGS) entry which is preliminary data.</text>
</comment>
<dbReference type="EMBL" id="JACOMF010000017">
    <property type="protein sequence ID" value="MBC4016635.1"/>
    <property type="molecule type" value="Genomic_DNA"/>
</dbReference>
<evidence type="ECO:0000313" key="5">
    <source>
        <dbReference type="Proteomes" id="UP000600101"/>
    </source>
</evidence>
<keyword evidence="5" id="KW-1185">Reference proteome</keyword>
<feature type="domain" description="Prepilin type IV endopeptidase peptidase" evidence="3">
    <location>
        <begin position="60"/>
        <end position="163"/>
    </location>
</feature>
<organism evidence="4 5">
    <name type="scientific">Siccirubricoccus deserti</name>
    <dbReference type="NCBI Taxonomy" id="2013562"/>
    <lineage>
        <taxon>Bacteria</taxon>
        <taxon>Pseudomonadati</taxon>
        <taxon>Pseudomonadota</taxon>
        <taxon>Alphaproteobacteria</taxon>
        <taxon>Acetobacterales</taxon>
        <taxon>Roseomonadaceae</taxon>
        <taxon>Siccirubricoccus</taxon>
    </lineage>
</organism>
<dbReference type="GO" id="GO:0006465">
    <property type="term" value="P:signal peptide processing"/>
    <property type="evidence" value="ECO:0007669"/>
    <property type="project" value="TreeGrafter"/>
</dbReference>
<dbReference type="InterPro" id="IPR000045">
    <property type="entry name" value="Prepilin_IV_endopep_pep"/>
</dbReference>
<evidence type="ECO:0000313" key="4">
    <source>
        <dbReference type="EMBL" id="MBC4016635.1"/>
    </source>
</evidence>
<dbReference type="Proteomes" id="UP000600101">
    <property type="component" value="Unassembled WGS sequence"/>
</dbReference>
<evidence type="ECO:0000259" key="3">
    <source>
        <dbReference type="Pfam" id="PF01478"/>
    </source>
</evidence>
<feature type="transmembrane region" description="Helical" evidence="2">
    <location>
        <begin position="149"/>
        <end position="167"/>
    </location>
</feature>
<keyword evidence="2" id="KW-0812">Transmembrane</keyword>
<accession>A0A9X0QZQ1</accession>
<feature type="transmembrane region" description="Helical" evidence="2">
    <location>
        <begin position="179"/>
        <end position="203"/>
    </location>
</feature>
<feature type="transmembrane region" description="Helical" evidence="2">
    <location>
        <begin position="53"/>
        <end position="71"/>
    </location>
</feature>
<reference evidence="4" key="1">
    <citation type="submission" date="2020-08" db="EMBL/GenBank/DDBJ databases">
        <authorList>
            <person name="Hu Y."/>
            <person name="Nguyen S.V."/>
            <person name="Li F."/>
            <person name="Fanning S."/>
        </authorList>
    </citation>
    <scope>NUCLEOTIDE SEQUENCE</scope>
    <source>
        <strain evidence="4">SYSU D8009</strain>
    </source>
</reference>
<sequence>MAFGAVAAVLAGAGLAAAAAALARWLGAGPAGMAPLLAGGGVLAPLAMTLPPSAWPAAAAFATLLLAIAWLDQQAGIVHAALAAPLTLLGLGLAAVEAALPAALAGAALGYGLCRAVEWGFRRLRGQDGLGRGDAWVLGAAGAWVGPDGIGPVLALASTGALLAVLLRGRLPDRQTALPFAPALAAAAWVTWIIGGGVTAWAAGL</sequence>
<gene>
    <name evidence="4" type="ORF">H7965_15035</name>
</gene>
<dbReference type="Gene3D" id="1.20.120.1220">
    <property type="match status" value="1"/>
</dbReference>
<protein>
    <submittedName>
        <fullName evidence="4">Prepilin peptidase</fullName>
    </submittedName>
</protein>